<dbReference type="AlphaFoldDB" id="A0AAW2GP44"/>
<comment type="caution">
    <text evidence="1">The sequence shown here is derived from an EMBL/GenBank/DDBJ whole genome shotgun (WGS) entry which is preliminary data.</text>
</comment>
<gene>
    <name evidence="1" type="ORF">PUN28_003992</name>
</gene>
<evidence type="ECO:0000313" key="1">
    <source>
        <dbReference type="EMBL" id="KAL0128985.1"/>
    </source>
</evidence>
<dbReference type="Proteomes" id="UP001430953">
    <property type="component" value="Unassembled WGS sequence"/>
</dbReference>
<name>A0AAW2GP44_9HYME</name>
<organism evidence="1 2">
    <name type="scientific">Cardiocondyla obscurior</name>
    <dbReference type="NCBI Taxonomy" id="286306"/>
    <lineage>
        <taxon>Eukaryota</taxon>
        <taxon>Metazoa</taxon>
        <taxon>Ecdysozoa</taxon>
        <taxon>Arthropoda</taxon>
        <taxon>Hexapoda</taxon>
        <taxon>Insecta</taxon>
        <taxon>Pterygota</taxon>
        <taxon>Neoptera</taxon>
        <taxon>Endopterygota</taxon>
        <taxon>Hymenoptera</taxon>
        <taxon>Apocrita</taxon>
        <taxon>Aculeata</taxon>
        <taxon>Formicoidea</taxon>
        <taxon>Formicidae</taxon>
        <taxon>Myrmicinae</taxon>
        <taxon>Cardiocondyla</taxon>
    </lineage>
</organism>
<reference evidence="1 2" key="1">
    <citation type="submission" date="2023-03" db="EMBL/GenBank/DDBJ databases">
        <title>High recombination rates correlate with genetic variation in Cardiocondyla obscurior ants.</title>
        <authorList>
            <person name="Errbii M."/>
        </authorList>
    </citation>
    <scope>NUCLEOTIDE SEQUENCE [LARGE SCALE GENOMIC DNA]</scope>
    <source>
        <strain evidence="1">Alpha-2009</strain>
        <tissue evidence="1">Whole body</tissue>
    </source>
</reference>
<keyword evidence="2" id="KW-1185">Reference proteome</keyword>
<sequence length="80" mass="9279">MLERKRMRRNVICSQQQSFRASSVFFCLGYITRSHPFSHICSSNIFLLYVCIIENRNGKGNIYKSCAHYNAVLTLSDKVL</sequence>
<evidence type="ECO:0000313" key="2">
    <source>
        <dbReference type="Proteomes" id="UP001430953"/>
    </source>
</evidence>
<protein>
    <submittedName>
        <fullName evidence="1">Uncharacterized protein</fullName>
    </submittedName>
</protein>
<dbReference type="EMBL" id="JADYXP020000003">
    <property type="protein sequence ID" value="KAL0128985.1"/>
    <property type="molecule type" value="Genomic_DNA"/>
</dbReference>
<accession>A0AAW2GP44</accession>
<proteinExistence type="predicted"/>